<evidence type="ECO:0000313" key="2">
    <source>
        <dbReference type="Proteomes" id="UP000241769"/>
    </source>
</evidence>
<sequence>KPRNAARSCYQQINHADFNSGKYDLTFIITQMQKYDISPPITKTNSYMKLEYGAYAFLDAHNYVPPTTNLEKFGIMWGVKDIQKELFPYEWFDSLDKLSESSLPPIKCFYNKLRNAAGWWLRGRNYTQHFLNRILSDDKYNKSLVVHSPESFMKQTEVSSYEEFKQRFPDHLQKLHFAAVGGTTPGKMKLECELKEAIFVKPKTYSYVSTVLAYLFDCCQLEILPEVAIVLYGKEGSRKSIIVNVFGKLFGPNYTTINTAQFTSIHWDKGTINNQKTLDMLKNHIIAPELNIEAKYKNTQIQENYI</sequence>
<name>A0A2P6MND9_9EUKA</name>
<accession>A0A2P6MND9</accession>
<dbReference type="InParanoid" id="A0A2P6MND9"/>
<proteinExistence type="predicted"/>
<protein>
    <submittedName>
        <fullName evidence="1">Uncharacterized protein</fullName>
    </submittedName>
</protein>
<dbReference type="OrthoDB" id="103748at2759"/>
<dbReference type="AlphaFoldDB" id="A0A2P6MND9"/>
<feature type="non-terminal residue" evidence="1">
    <location>
        <position position="1"/>
    </location>
</feature>
<organism evidence="1 2">
    <name type="scientific">Planoprotostelium fungivorum</name>
    <dbReference type="NCBI Taxonomy" id="1890364"/>
    <lineage>
        <taxon>Eukaryota</taxon>
        <taxon>Amoebozoa</taxon>
        <taxon>Evosea</taxon>
        <taxon>Variosea</taxon>
        <taxon>Cavosteliida</taxon>
        <taxon>Cavosteliaceae</taxon>
        <taxon>Planoprotostelium</taxon>
    </lineage>
</organism>
<evidence type="ECO:0000313" key="1">
    <source>
        <dbReference type="EMBL" id="PRP73228.1"/>
    </source>
</evidence>
<keyword evidence="2" id="KW-1185">Reference proteome</keyword>
<gene>
    <name evidence="1" type="ORF">PROFUN_16914</name>
</gene>
<dbReference type="Proteomes" id="UP000241769">
    <property type="component" value="Unassembled WGS sequence"/>
</dbReference>
<comment type="caution">
    <text evidence="1">The sequence shown here is derived from an EMBL/GenBank/DDBJ whole genome shotgun (WGS) entry which is preliminary data.</text>
</comment>
<dbReference type="EMBL" id="MDYQ01000656">
    <property type="protein sequence ID" value="PRP73228.1"/>
    <property type="molecule type" value="Genomic_DNA"/>
</dbReference>
<reference evidence="1 2" key="1">
    <citation type="journal article" date="2018" name="Genome Biol. Evol.">
        <title>Multiple Roots of Fruiting Body Formation in Amoebozoa.</title>
        <authorList>
            <person name="Hillmann F."/>
            <person name="Forbes G."/>
            <person name="Novohradska S."/>
            <person name="Ferling I."/>
            <person name="Riege K."/>
            <person name="Groth M."/>
            <person name="Westermann M."/>
            <person name="Marz M."/>
            <person name="Spaller T."/>
            <person name="Winckler T."/>
            <person name="Schaap P."/>
            <person name="Glockner G."/>
        </authorList>
    </citation>
    <scope>NUCLEOTIDE SEQUENCE [LARGE SCALE GENOMIC DNA]</scope>
    <source>
        <strain evidence="1 2">Jena</strain>
    </source>
</reference>